<dbReference type="WBParaSite" id="GPLIN_000788300">
    <property type="protein sequence ID" value="GPLIN_000788300"/>
    <property type="gene ID" value="GPLIN_000788300"/>
</dbReference>
<reference evidence="1" key="2">
    <citation type="submission" date="2014-05" db="EMBL/GenBank/DDBJ databases">
        <title>The genome and life-stage specific transcriptomes of Globodera pallida elucidate key aspects of plant parasitism by a cyst nematode.</title>
        <authorList>
            <person name="Cotton J.A."/>
            <person name="Lilley C.J."/>
            <person name="Jones L.M."/>
            <person name="Kikuchi T."/>
            <person name="Reid A.J."/>
            <person name="Thorpe P."/>
            <person name="Tsai I.J."/>
            <person name="Beasley H."/>
            <person name="Blok V."/>
            <person name="Cock P.J.A."/>
            <person name="Van den Akker S.E."/>
            <person name="Holroyd N."/>
            <person name="Hunt M."/>
            <person name="Mantelin S."/>
            <person name="Naghra H."/>
            <person name="Pain A."/>
            <person name="Palomares-Rius J.E."/>
            <person name="Zarowiecki M."/>
            <person name="Berriman M."/>
            <person name="Jones J.T."/>
            <person name="Urwin P.E."/>
        </authorList>
    </citation>
    <scope>NUCLEOTIDE SEQUENCE [LARGE SCALE GENOMIC DNA]</scope>
    <source>
        <strain evidence="1">Lindley</strain>
    </source>
</reference>
<dbReference type="AlphaFoldDB" id="A0A183C4T9"/>
<proteinExistence type="predicted"/>
<reference evidence="2" key="3">
    <citation type="submission" date="2016-06" db="UniProtKB">
        <authorList>
            <consortium name="WormBaseParasite"/>
        </authorList>
    </citation>
    <scope>IDENTIFICATION</scope>
</reference>
<protein>
    <submittedName>
        <fullName evidence="2">F-box domain-containing protein</fullName>
    </submittedName>
</protein>
<evidence type="ECO:0000313" key="1">
    <source>
        <dbReference type="Proteomes" id="UP000050741"/>
    </source>
</evidence>
<dbReference type="Proteomes" id="UP000050741">
    <property type="component" value="Unassembled WGS sequence"/>
</dbReference>
<name>A0A183C4T9_GLOPA</name>
<keyword evidence="1" id="KW-1185">Reference proteome</keyword>
<reference evidence="1" key="1">
    <citation type="submission" date="2013-12" db="EMBL/GenBank/DDBJ databases">
        <authorList>
            <person name="Aslett M."/>
        </authorList>
    </citation>
    <scope>NUCLEOTIDE SEQUENCE [LARGE SCALE GENOMIC DNA]</scope>
    <source>
        <strain evidence="1">Lindley</strain>
    </source>
</reference>
<accession>A0A183C4T9</accession>
<sequence length="376" mass="43249">MIDNNNKNKRPRYLPSEVWADVFSLIRRDEWACPDRRGPNLVNRRFSALAHARLHERGALLLRLGSKFWITFYEAFPKAIRDYKEMPLPYAPLPKNIVGLEQPTEILLSYLDHRVLVLLSNALLPLLKRHQFCAGYPGLSNPTGNGHNNSICVQLDDCDFWDFIDANLNALAIERVLSPLCKTDGDCTTTYILTITHRMLISPQVQAVLLQQLEVIQTVFVQAREDLLGEVNDDRVARFLLNWLHHHQTAVNNDGGGNEASLSPKFLFFIFEDHTNIYRQFINEIQERFLAATTSPVSFTISFHIWPEVTVEALLSSLFPAALYNSHTNEQLWMTNTKTDCLAIHRRTIPKSGHDYQQQPMIIDGWLERFEIDRIG</sequence>
<evidence type="ECO:0000313" key="2">
    <source>
        <dbReference type="WBParaSite" id="GPLIN_000788300"/>
    </source>
</evidence>
<organism evidence="1 2">
    <name type="scientific">Globodera pallida</name>
    <name type="common">Potato cyst nematode worm</name>
    <name type="synonym">Heterodera pallida</name>
    <dbReference type="NCBI Taxonomy" id="36090"/>
    <lineage>
        <taxon>Eukaryota</taxon>
        <taxon>Metazoa</taxon>
        <taxon>Ecdysozoa</taxon>
        <taxon>Nematoda</taxon>
        <taxon>Chromadorea</taxon>
        <taxon>Rhabditida</taxon>
        <taxon>Tylenchina</taxon>
        <taxon>Tylenchomorpha</taxon>
        <taxon>Tylenchoidea</taxon>
        <taxon>Heteroderidae</taxon>
        <taxon>Heteroderinae</taxon>
        <taxon>Globodera</taxon>
    </lineage>
</organism>